<evidence type="ECO:0000313" key="3">
    <source>
        <dbReference type="Proteomes" id="UP001499979"/>
    </source>
</evidence>
<evidence type="ECO:0000313" key="2">
    <source>
        <dbReference type="EMBL" id="GAA1164643.1"/>
    </source>
</evidence>
<accession>A0ABN1US15</accession>
<dbReference type="RefSeq" id="WP_343911020.1">
    <property type="nucleotide sequence ID" value="NZ_BAAAJE010000031.1"/>
</dbReference>
<gene>
    <name evidence="2" type="ORF">GCM10009606_47860</name>
</gene>
<protein>
    <recommendedName>
        <fullName evidence="4">DUF3108 domain-containing protein</fullName>
    </recommendedName>
</protein>
<feature type="signal peptide" evidence="1">
    <location>
        <begin position="1"/>
        <end position="27"/>
    </location>
</feature>
<reference evidence="2 3" key="1">
    <citation type="journal article" date="2019" name="Int. J. Syst. Evol. Microbiol.">
        <title>The Global Catalogue of Microorganisms (GCM) 10K type strain sequencing project: providing services to taxonomists for standard genome sequencing and annotation.</title>
        <authorList>
            <consortium name="The Broad Institute Genomics Platform"/>
            <consortium name="The Broad Institute Genome Sequencing Center for Infectious Disease"/>
            <person name="Wu L."/>
            <person name="Ma J."/>
        </authorList>
    </citation>
    <scope>NUCLEOTIDE SEQUENCE [LARGE SCALE GENOMIC DNA]</scope>
    <source>
        <strain evidence="2 3">JCM 11813</strain>
    </source>
</reference>
<keyword evidence="3" id="KW-1185">Reference proteome</keyword>
<keyword evidence="1" id="KW-0732">Signal</keyword>
<evidence type="ECO:0000256" key="1">
    <source>
        <dbReference type="SAM" id="SignalP"/>
    </source>
</evidence>
<comment type="caution">
    <text evidence="2">The sequence shown here is derived from an EMBL/GenBank/DDBJ whole genome shotgun (WGS) entry which is preliminary data.</text>
</comment>
<evidence type="ECO:0008006" key="4">
    <source>
        <dbReference type="Google" id="ProtNLM"/>
    </source>
</evidence>
<sequence length="243" mass="26843">MSTHRTGQALLATTLVAGLLAAVPAAASGGGAGPDPASFRDPHANPWFPLRPGTGWRIRGTEDGHRYTQRTTVTHRHRMVGGIRATVVLDVIRRADGSVAERTHDWYAADHAGRVWYLGERTATYRRDGSVIDREGSWEAGRDGAVPGIIMPAHPHPAAAYRQEYRRGDAEDQAWVVQRGAHVRTPGVTSRHAVRTFEWSRLEPHVLSTKLYVRGYGQVLERDVAGGDERFELVRLHRPGTRG</sequence>
<dbReference type="Proteomes" id="UP001499979">
    <property type="component" value="Unassembled WGS sequence"/>
</dbReference>
<proteinExistence type="predicted"/>
<organism evidence="2 3">
    <name type="scientific">Nocardioides aquiterrae</name>
    <dbReference type="NCBI Taxonomy" id="203799"/>
    <lineage>
        <taxon>Bacteria</taxon>
        <taxon>Bacillati</taxon>
        <taxon>Actinomycetota</taxon>
        <taxon>Actinomycetes</taxon>
        <taxon>Propionibacteriales</taxon>
        <taxon>Nocardioidaceae</taxon>
        <taxon>Nocardioides</taxon>
    </lineage>
</organism>
<feature type="chain" id="PRO_5045077122" description="DUF3108 domain-containing protein" evidence="1">
    <location>
        <begin position="28"/>
        <end position="243"/>
    </location>
</feature>
<dbReference type="EMBL" id="BAAAJE010000031">
    <property type="protein sequence ID" value="GAA1164643.1"/>
    <property type="molecule type" value="Genomic_DNA"/>
</dbReference>
<name>A0ABN1US15_9ACTN</name>